<gene>
    <name evidence="1" type="ORF">H6G81_21160</name>
</gene>
<keyword evidence="2" id="KW-1185">Reference proteome</keyword>
<dbReference type="EMBL" id="JACJTA010000052">
    <property type="protein sequence ID" value="MBD2606973.1"/>
    <property type="molecule type" value="Genomic_DNA"/>
</dbReference>
<proteinExistence type="predicted"/>
<name>A0ABR8GW48_9CYAN</name>
<dbReference type="Proteomes" id="UP000660380">
    <property type="component" value="Unassembled WGS sequence"/>
</dbReference>
<evidence type="ECO:0000313" key="2">
    <source>
        <dbReference type="Proteomes" id="UP000660380"/>
    </source>
</evidence>
<protein>
    <submittedName>
        <fullName evidence="1">Uncharacterized protein</fullName>
    </submittedName>
</protein>
<reference evidence="1 2" key="1">
    <citation type="journal article" date="2020" name="ISME J.">
        <title>Comparative genomics reveals insights into cyanobacterial evolution and habitat adaptation.</title>
        <authorList>
            <person name="Chen M.Y."/>
            <person name="Teng W.K."/>
            <person name="Zhao L."/>
            <person name="Hu C.X."/>
            <person name="Zhou Y.K."/>
            <person name="Han B.P."/>
            <person name="Song L.R."/>
            <person name="Shu W.S."/>
        </authorList>
    </citation>
    <scope>NUCLEOTIDE SEQUENCE [LARGE SCALE GENOMIC DNA]</scope>
    <source>
        <strain evidence="1 2">FACHB-248</strain>
    </source>
</reference>
<comment type="caution">
    <text evidence="1">The sequence shown here is derived from an EMBL/GenBank/DDBJ whole genome shotgun (WGS) entry which is preliminary data.</text>
</comment>
<accession>A0ABR8GW48</accession>
<organism evidence="1 2">
    <name type="scientific">Scytonema hofmannii FACHB-248</name>
    <dbReference type="NCBI Taxonomy" id="1842502"/>
    <lineage>
        <taxon>Bacteria</taxon>
        <taxon>Bacillati</taxon>
        <taxon>Cyanobacteriota</taxon>
        <taxon>Cyanophyceae</taxon>
        <taxon>Nostocales</taxon>
        <taxon>Scytonemataceae</taxon>
        <taxon>Scytonema</taxon>
    </lineage>
</organism>
<dbReference type="RefSeq" id="WP_029631420.1">
    <property type="nucleotide sequence ID" value="NZ_JACJTA010000052.1"/>
</dbReference>
<evidence type="ECO:0000313" key="1">
    <source>
        <dbReference type="EMBL" id="MBD2606973.1"/>
    </source>
</evidence>
<sequence>MTTTTFANKLYVEQHQVDSNPTTHIEQSSLEYLHTAFLLYEYKQTYTKKEYRALLEEYGWDKGSTEERRSLRIAENFQAFISCPEHLAVLPISVLLRLCSVNYKILIDELKDIPIGGLTCGLVLKLIEERRLFLKAMNQEKKDGNWRSTPDGNRYYTFGKIFEDDHQTGVFTEKLIEELGLSPQRIVRMAIADLYEKHQAEIGKAEIDDFVEPIPVEEDLTSDSEDGVNDAISWESKQQEFETLWQRDTEEYTGSEYLEEPQESDIDCEEDEFEVLGDTPSEILVTNPTPTKDAEILAGILRQASNYADVRSGLYQYQLVKEEAWQLLSNSERKSVCEMLPEPIKKLSHARREGLIVNFYEMESGEIYKIFTTDCPLIEKTVSVHSLDKLLEDLRARQNYDCN</sequence>